<name>A0ABW0W8H5_9BACL</name>
<proteinExistence type="predicted"/>
<keyword evidence="2" id="KW-1185">Reference proteome</keyword>
<comment type="caution">
    <text evidence="1">The sequence shown here is derived from an EMBL/GenBank/DDBJ whole genome shotgun (WGS) entry which is preliminary data.</text>
</comment>
<dbReference type="EMBL" id="JBHSOW010000135">
    <property type="protein sequence ID" value="MFC5653748.1"/>
    <property type="molecule type" value="Genomic_DNA"/>
</dbReference>
<gene>
    <name evidence="1" type="ORF">ACFPYJ_32475</name>
</gene>
<protein>
    <submittedName>
        <fullName evidence="1">Uncharacterized protein</fullName>
    </submittedName>
</protein>
<sequence length="89" mass="10079">MIQFTEHELTAFLGRRVAFDLKATIRFKSANKKEEPQELGSLVTRYLFFLTFIVFLRFQRSSQTPIKGPKIACGKNPASPAIINTTADD</sequence>
<dbReference type="Proteomes" id="UP001596047">
    <property type="component" value="Unassembled WGS sequence"/>
</dbReference>
<evidence type="ECO:0000313" key="2">
    <source>
        <dbReference type="Proteomes" id="UP001596047"/>
    </source>
</evidence>
<evidence type="ECO:0000313" key="1">
    <source>
        <dbReference type="EMBL" id="MFC5653748.1"/>
    </source>
</evidence>
<organism evidence="1 2">
    <name type="scientific">Paenibacillus solisilvae</name>
    <dbReference type="NCBI Taxonomy" id="2486751"/>
    <lineage>
        <taxon>Bacteria</taxon>
        <taxon>Bacillati</taxon>
        <taxon>Bacillota</taxon>
        <taxon>Bacilli</taxon>
        <taxon>Bacillales</taxon>
        <taxon>Paenibacillaceae</taxon>
        <taxon>Paenibacillus</taxon>
    </lineage>
</organism>
<dbReference type="RefSeq" id="WP_379192624.1">
    <property type="nucleotide sequence ID" value="NZ_JBHSOW010000135.1"/>
</dbReference>
<accession>A0ABW0W8H5</accession>
<reference evidence="2" key="1">
    <citation type="journal article" date="2019" name="Int. J. Syst. Evol. Microbiol.">
        <title>The Global Catalogue of Microorganisms (GCM) 10K type strain sequencing project: providing services to taxonomists for standard genome sequencing and annotation.</title>
        <authorList>
            <consortium name="The Broad Institute Genomics Platform"/>
            <consortium name="The Broad Institute Genome Sequencing Center for Infectious Disease"/>
            <person name="Wu L."/>
            <person name="Ma J."/>
        </authorList>
    </citation>
    <scope>NUCLEOTIDE SEQUENCE [LARGE SCALE GENOMIC DNA]</scope>
    <source>
        <strain evidence="2">CGMCC 1.3240</strain>
    </source>
</reference>